<dbReference type="OrthoDB" id="6359816at2759"/>
<dbReference type="Proteomes" id="UP000008698">
    <property type="component" value="Unassembled WGS sequence"/>
</dbReference>
<proteinExistence type="predicted"/>
<dbReference type="STRING" id="526221.C9SXD6"/>
<protein>
    <submittedName>
        <fullName evidence="1">Uncharacterized protein</fullName>
    </submittedName>
</protein>
<evidence type="ECO:0000313" key="2">
    <source>
        <dbReference type="Proteomes" id="UP000008698"/>
    </source>
</evidence>
<dbReference type="RefSeq" id="XP_003000241.1">
    <property type="nucleotide sequence ID" value="XM_003000195.1"/>
</dbReference>
<dbReference type="EMBL" id="DS985228">
    <property type="protein sequence ID" value="EEY23326.1"/>
    <property type="molecule type" value="Genomic_DNA"/>
</dbReference>
<evidence type="ECO:0000313" key="1">
    <source>
        <dbReference type="EMBL" id="EEY23326.1"/>
    </source>
</evidence>
<keyword evidence="2" id="KW-1185">Reference proteome</keyword>
<dbReference type="PANTHER" id="PTHR47843">
    <property type="entry name" value="BTB DOMAIN-CONTAINING PROTEIN-RELATED"/>
    <property type="match status" value="1"/>
</dbReference>
<organism evidence="2">
    <name type="scientific">Verticillium alfalfae (strain VaMs.102 / ATCC MYA-4576 / FGSC 10136)</name>
    <name type="common">Verticillium wilt of alfalfa</name>
    <name type="synonym">Verticillium albo-atrum</name>
    <dbReference type="NCBI Taxonomy" id="526221"/>
    <lineage>
        <taxon>Eukaryota</taxon>
        <taxon>Fungi</taxon>
        <taxon>Dikarya</taxon>
        <taxon>Ascomycota</taxon>
        <taxon>Pezizomycotina</taxon>
        <taxon>Sordariomycetes</taxon>
        <taxon>Hypocreomycetidae</taxon>
        <taxon>Glomerellales</taxon>
        <taxon>Plectosphaerellaceae</taxon>
        <taxon>Verticillium</taxon>
    </lineage>
</organism>
<gene>
    <name evidence="1" type="ORF">VDBG_09436</name>
</gene>
<reference evidence="2" key="1">
    <citation type="journal article" date="2011" name="PLoS Pathog.">
        <title>Comparative genomics yields insights into niche adaptation of plant vascular wilt pathogens.</title>
        <authorList>
            <person name="Klosterman S.J."/>
            <person name="Subbarao K.V."/>
            <person name="Kang S."/>
            <person name="Veronese P."/>
            <person name="Gold S.E."/>
            <person name="Thomma B.P.H.J."/>
            <person name="Chen Z."/>
            <person name="Henrissat B."/>
            <person name="Lee Y.-H."/>
            <person name="Park J."/>
            <person name="Garcia-Pedrajas M.D."/>
            <person name="Barbara D.J."/>
            <person name="Anchieta A."/>
            <person name="de Jonge R."/>
            <person name="Santhanam P."/>
            <person name="Maruthachalam K."/>
            <person name="Atallah Z."/>
            <person name="Amyotte S.G."/>
            <person name="Paz Z."/>
            <person name="Inderbitzin P."/>
            <person name="Hayes R.J."/>
            <person name="Heiman D.I."/>
            <person name="Young S."/>
            <person name="Zeng Q."/>
            <person name="Engels R."/>
            <person name="Galagan J."/>
            <person name="Cuomo C.A."/>
            <person name="Dobinson K.F."/>
            <person name="Ma L.-J."/>
        </authorList>
    </citation>
    <scope>NUCLEOTIDE SEQUENCE [LARGE SCALE GENOMIC DNA]</scope>
    <source>
        <strain evidence="2">VaMs.102 / ATCC MYA-4576 / FGSC 10136</strain>
    </source>
</reference>
<sequence>MTIRTFREKSAVNSRSEASFSAPLTEESFSAAQALQGETGLLDHCSVYSLAEYCQIAELKVLAASKFRSEAEKHWMHPDFFEAIQDVYRTSARNDRLLRDIVVNVLYEHKGLLGRHEYQEIISQLDVSFELLMKVRQRDYWLDESGMTS</sequence>
<dbReference type="KEGG" id="val:VDBG_09436"/>
<dbReference type="eggNOG" id="ENOG502T2YY">
    <property type="taxonomic scope" value="Eukaryota"/>
</dbReference>
<dbReference type="AlphaFoldDB" id="C9SXD6"/>
<dbReference type="PANTHER" id="PTHR47843:SF5">
    <property type="entry name" value="BTB_POZ DOMAIN PROTEIN"/>
    <property type="match status" value="1"/>
</dbReference>
<dbReference type="GeneID" id="9527941"/>
<dbReference type="HOGENOM" id="CLU_146891_0_0_1"/>
<name>C9SXD6_VERA1</name>
<accession>C9SXD6</accession>